<evidence type="ECO:0000313" key="2">
    <source>
        <dbReference type="EMBL" id="MDS3862209.1"/>
    </source>
</evidence>
<keyword evidence="1" id="KW-0472">Membrane</keyword>
<feature type="transmembrane region" description="Helical" evidence="1">
    <location>
        <begin position="113"/>
        <end position="133"/>
    </location>
</feature>
<protein>
    <submittedName>
        <fullName evidence="2">DUF2752 domain-containing protein</fullName>
    </submittedName>
</protein>
<dbReference type="AlphaFoldDB" id="A0AAE4FVR7"/>
<reference evidence="3" key="1">
    <citation type="submission" date="2023-07" db="EMBL/GenBank/DDBJ databases">
        <authorList>
            <person name="Luz R."/>
            <person name="Cordeiro R."/>
            <person name="Fonseca A."/>
            <person name="Goncalves V."/>
        </authorList>
    </citation>
    <scope>NUCLEOTIDE SEQUENCE [LARGE SCALE GENOMIC DNA]</scope>
    <source>
        <strain evidence="3">BACA0444</strain>
    </source>
</reference>
<dbReference type="RefSeq" id="WP_322879419.1">
    <property type="nucleotide sequence ID" value="NZ_JAVMIP010000024.1"/>
</dbReference>
<feature type="transmembrane region" description="Helical" evidence="1">
    <location>
        <begin position="18"/>
        <end position="38"/>
    </location>
</feature>
<sequence>MFDFATAVLSPQEKRTRWGFLGLATFPLIGAVVLNFGLQPGFTICPMLNWTGIPCPSCGLSRSFMALVRGDMHQALSFHAFGPLFFLTFVGIAICMGLELSQNRRLTKTPFHPLTYFATWKYIFLVYLLYYGLRIASLTHIGNFYAHPWQLITQYF</sequence>
<organism evidence="2 3">
    <name type="scientific">Pseudocalidococcus azoricus BACA0444</name>
    <dbReference type="NCBI Taxonomy" id="2918990"/>
    <lineage>
        <taxon>Bacteria</taxon>
        <taxon>Bacillati</taxon>
        <taxon>Cyanobacteriota</taxon>
        <taxon>Cyanophyceae</taxon>
        <taxon>Acaryochloridales</taxon>
        <taxon>Thermosynechococcaceae</taxon>
        <taxon>Pseudocalidococcus</taxon>
        <taxon>Pseudocalidococcus azoricus</taxon>
    </lineage>
</organism>
<keyword evidence="1" id="KW-1133">Transmembrane helix</keyword>
<feature type="transmembrane region" description="Helical" evidence="1">
    <location>
        <begin position="80"/>
        <end position="101"/>
    </location>
</feature>
<keyword evidence="3" id="KW-1185">Reference proteome</keyword>
<proteinExistence type="predicted"/>
<name>A0AAE4FVR7_9CYAN</name>
<evidence type="ECO:0000313" key="3">
    <source>
        <dbReference type="Proteomes" id="UP001268256"/>
    </source>
</evidence>
<keyword evidence="1" id="KW-0812">Transmembrane</keyword>
<evidence type="ECO:0000256" key="1">
    <source>
        <dbReference type="SAM" id="Phobius"/>
    </source>
</evidence>
<gene>
    <name evidence="2" type="ORF">RIF25_15510</name>
</gene>
<dbReference type="InterPro" id="IPR021215">
    <property type="entry name" value="DUF2752"/>
</dbReference>
<dbReference type="EMBL" id="JAVMIP010000024">
    <property type="protein sequence ID" value="MDS3862209.1"/>
    <property type="molecule type" value="Genomic_DNA"/>
</dbReference>
<dbReference type="Pfam" id="PF10825">
    <property type="entry name" value="DUF2752"/>
    <property type="match status" value="1"/>
</dbReference>
<accession>A0AAE4FVR7</accession>
<dbReference type="Proteomes" id="UP001268256">
    <property type="component" value="Unassembled WGS sequence"/>
</dbReference>
<comment type="caution">
    <text evidence="2">The sequence shown here is derived from an EMBL/GenBank/DDBJ whole genome shotgun (WGS) entry which is preliminary data.</text>
</comment>